<evidence type="ECO:0000259" key="1">
    <source>
        <dbReference type="Pfam" id="PF07944"/>
    </source>
</evidence>
<dbReference type="PANTHER" id="PTHR43465">
    <property type="entry name" value="DUF1680 DOMAIN PROTEIN (AFU_ORTHOLOGUE AFUA_1G08910)"/>
    <property type="match status" value="1"/>
</dbReference>
<feature type="domain" description="Non-reducing end beta-L-arabinofuranosidase-like GH127 C-terminal" evidence="3">
    <location>
        <begin position="555"/>
        <end position="668"/>
    </location>
</feature>
<keyword evidence="5" id="KW-1185">Reference proteome</keyword>
<comment type="caution">
    <text evidence="4">The sequence shown here is derived from an EMBL/GenBank/DDBJ whole genome shotgun (WGS) entry which is preliminary data.</text>
</comment>
<dbReference type="SUPFAM" id="SSF48208">
    <property type="entry name" value="Six-hairpin glycosidases"/>
    <property type="match status" value="1"/>
</dbReference>
<dbReference type="Pfam" id="PF07944">
    <property type="entry name" value="Beta-AFase-like_GH127_cat"/>
    <property type="match status" value="1"/>
</dbReference>
<dbReference type="EMBL" id="VULZ01000004">
    <property type="protein sequence ID" value="MSS14477.1"/>
    <property type="molecule type" value="Genomic_DNA"/>
</dbReference>
<feature type="domain" description="Non-reducing end beta-L-arabinofuranosidase-like GH127 middle" evidence="2">
    <location>
        <begin position="437"/>
        <end position="551"/>
    </location>
</feature>
<evidence type="ECO:0000313" key="4">
    <source>
        <dbReference type="EMBL" id="MSS14477.1"/>
    </source>
</evidence>
<dbReference type="PANTHER" id="PTHR43465:SF2">
    <property type="entry name" value="DUF1680 DOMAIN PROTEIN (AFU_ORTHOLOGUE AFUA_1G08910)"/>
    <property type="match status" value="1"/>
</dbReference>
<gene>
    <name evidence="4" type="ORF">FYJ35_05375</name>
</gene>
<organism evidence="4 5">
    <name type="scientific">Porcincola intestinalis</name>
    <dbReference type="NCBI Taxonomy" id="2606632"/>
    <lineage>
        <taxon>Bacteria</taxon>
        <taxon>Bacillati</taxon>
        <taxon>Bacillota</taxon>
        <taxon>Clostridia</taxon>
        <taxon>Lachnospirales</taxon>
        <taxon>Lachnospiraceae</taxon>
        <taxon>Porcincola</taxon>
    </lineage>
</organism>
<dbReference type="GO" id="GO:0005975">
    <property type="term" value="P:carbohydrate metabolic process"/>
    <property type="evidence" value="ECO:0007669"/>
    <property type="project" value="InterPro"/>
</dbReference>
<dbReference type="InterPro" id="IPR049049">
    <property type="entry name" value="Beta-AFase-like_GH127_C"/>
</dbReference>
<feature type="domain" description="Non-reducing end beta-L-arabinofuranosidase-like GH127 catalytic" evidence="1">
    <location>
        <begin position="13"/>
        <end position="425"/>
    </location>
</feature>
<dbReference type="RefSeq" id="WP_154524312.1">
    <property type="nucleotide sequence ID" value="NZ_VULZ01000004.1"/>
</dbReference>
<evidence type="ECO:0000313" key="5">
    <source>
        <dbReference type="Proteomes" id="UP000481852"/>
    </source>
</evidence>
<dbReference type="AlphaFoldDB" id="A0A6L5X4U2"/>
<protein>
    <submittedName>
        <fullName evidence="4">Glycoside hydrolase family 127 protein</fullName>
    </submittedName>
</protein>
<dbReference type="InterPro" id="IPR008928">
    <property type="entry name" value="6-hairpin_glycosidase_sf"/>
</dbReference>
<evidence type="ECO:0000259" key="2">
    <source>
        <dbReference type="Pfam" id="PF20736"/>
    </source>
</evidence>
<name>A0A6L5X4U2_9FIRM</name>
<sequence>MDEKRLQNIPLRNIHIHDQFWDKYIGLVESVILPFEWDLINDRVPGAEKSYCMQNFRVAGGLEKGTHQGTVFQDTDVAKWLEAAAYSLAKKPDQELEKTADAAIDLIIGAQEPDGYLNTYNTILGKGRFYDLFEGHELYTAGHMIEAAVAYAEATGKRKFVNSCAKLADYLCSVFGPEEGKIHGYPGHPEIELALYKLYKYTGKQDYLRLAQYFLDVRGQQPCYFLSESNYQNGTFIFKEFKDFGMDYCQADRPLAEQDKAEGHAVRAVYLYSGMADVAAETGDERMLRQCEMLWENIVRRKMYVTGSIGSAAYGERFTTDYDLPNNTNYSESCATIGLAMFSNRLFQITKDGKYMDVVELALYNTLLSGIALDGRHFFYVNPLECVPEVAEHNPTMRHVKTERQLWFGCACCPPNITRTLASMGNYMFHVGGNTAYLNLYLAGEIEAPLPEGTMRMTVEADYPATGRIRICLHPEKSRQDAEIALRLPAYSAGRYQLLVNGQRISVAKDDAGHEENRRGIDSGERAVYRKGYLYLNRRWQDGDLIELDLDVAFRFVYGNPKVRDDIGKVCIMRGPSVYCFEEADNGAYLAGCRIDTSAPICTEENPDLLGGTLCAVVSGSRIDYRSVGSDEPLYSAKRPVYQPCHLKAIPYACWNNRGKGEMQVWMREE</sequence>
<accession>A0A6L5X4U2</accession>
<dbReference type="InterPro" id="IPR049174">
    <property type="entry name" value="Beta-AFase-like"/>
</dbReference>
<proteinExistence type="predicted"/>
<dbReference type="Pfam" id="PF20737">
    <property type="entry name" value="Glyco_hydro127C"/>
    <property type="match status" value="1"/>
</dbReference>
<dbReference type="InterPro" id="IPR012878">
    <property type="entry name" value="Beta-AFase-like_GH127_cat"/>
</dbReference>
<dbReference type="InterPro" id="IPR049046">
    <property type="entry name" value="Beta-AFase-like_GH127_middle"/>
</dbReference>
<reference evidence="4 5" key="1">
    <citation type="submission" date="2019-08" db="EMBL/GenBank/DDBJ databases">
        <title>In-depth cultivation of the pig gut microbiome towards novel bacterial diversity and tailored functional studies.</title>
        <authorList>
            <person name="Wylensek D."/>
            <person name="Hitch T.C.A."/>
            <person name="Clavel T."/>
        </authorList>
    </citation>
    <scope>NUCLEOTIDE SEQUENCE [LARGE SCALE GENOMIC DNA]</scope>
    <source>
        <strain evidence="4 5">Oil+RF-744-WCA-WT-11</strain>
    </source>
</reference>
<evidence type="ECO:0000259" key="3">
    <source>
        <dbReference type="Pfam" id="PF20737"/>
    </source>
</evidence>
<dbReference type="Proteomes" id="UP000481852">
    <property type="component" value="Unassembled WGS sequence"/>
</dbReference>
<keyword evidence="4" id="KW-0378">Hydrolase</keyword>
<dbReference type="Pfam" id="PF20736">
    <property type="entry name" value="Glyco_hydro127M"/>
    <property type="match status" value="1"/>
</dbReference>
<dbReference type="GO" id="GO:0016787">
    <property type="term" value="F:hydrolase activity"/>
    <property type="evidence" value="ECO:0007669"/>
    <property type="project" value="UniProtKB-KW"/>
</dbReference>